<sequence length="125" mass="13506">MISFTTFILTLLALFSLSLSAPMRRDVFVPPIVYPQAGVVWIAGHHHNVTWSTDGAPVNITNGIGRVYLATNAIIDLDHPLAIGFNILDGRVAIRVPSVPTGQNYSIVLFGDSGNYSPQFTIIGL</sequence>
<feature type="signal peptide" evidence="1">
    <location>
        <begin position="1"/>
        <end position="20"/>
    </location>
</feature>
<evidence type="ECO:0000256" key="1">
    <source>
        <dbReference type="SAM" id="SignalP"/>
    </source>
</evidence>
<name>A0A0D0BP88_9AGAM</name>
<dbReference type="Proteomes" id="UP000054485">
    <property type="component" value="Unassembled WGS sequence"/>
</dbReference>
<reference evidence="2 3" key="1">
    <citation type="submission" date="2014-04" db="EMBL/GenBank/DDBJ databases">
        <authorList>
            <consortium name="DOE Joint Genome Institute"/>
            <person name="Kuo A."/>
            <person name="Ruytinx J."/>
            <person name="Rineau F."/>
            <person name="Colpaert J."/>
            <person name="Kohler A."/>
            <person name="Nagy L.G."/>
            <person name="Floudas D."/>
            <person name="Copeland A."/>
            <person name="Barry K.W."/>
            <person name="Cichocki N."/>
            <person name="Veneault-Fourrey C."/>
            <person name="LaButti K."/>
            <person name="Lindquist E.A."/>
            <person name="Lipzen A."/>
            <person name="Lundell T."/>
            <person name="Morin E."/>
            <person name="Murat C."/>
            <person name="Sun H."/>
            <person name="Tunlid A."/>
            <person name="Henrissat B."/>
            <person name="Grigoriev I.V."/>
            <person name="Hibbett D.S."/>
            <person name="Martin F."/>
            <person name="Nordberg H.P."/>
            <person name="Cantor M.N."/>
            <person name="Hua S.X."/>
        </authorList>
    </citation>
    <scope>NUCLEOTIDE SEQUENCE [LARGE SCALE GENOMIC DNA]</scope>
    <source>
        <strain evidence="2 3">UH-Slu-Lm8-n1</strain>
    </source>
</reference>
<dbReference type="HOGENOM" id="CLU_083660_2_1_1"/>
<organism evidence="2 3">
    <name type="scientific">Suillus luteus UH-Slu-Lm8-n1</name>
    <dbReference type="NCBI Taxonomy" id="930992"/>
    <lineage>
        <taxon>Eukaryota</taxon>
        <taxon>Fungi</taxon>
        <taxon>Dikarya</taxon>
        <taxon>Basidiomycota</taxon>
        <taxon>Agaricomycotina</taxon>
        <taxon>Agaricomycetes</taxon>
        <taxon>Agaricomycetidae</taxon>
        <taxon>Boletales</taxon>
        <taxon>Suillineae</taxon>
        <taxon>Suillaceae</taxon>
        <taxon>Suillus</taxon>
    </lineage>
</organism>
<evidence type="ECO:0000313" key="3">
    <source>
        <dbReference type="Proteomes" id="UP000054485"/>
    </source>
</evidence>
<reference evidence="3" key="2">
    <citation type="submission" date="2015-01" db="EMBL/GenBank/DDBJ databases">
        <title>Evolutionary Origins and Diversification of the Mycorrhizal Mutualists.</title>
        <authorList>
            <consortium name="DOE Joint Genome Institute"/>
            <consortium name="Mycorrhizal Genomics Consortium"/>
            <person name="Kohler A."/>
            <person name="Kuo A."/>
            <person name="Nagy L.G."/>
            <person name="Floudas D."/>
            <person name="Copeland A."/>
            <person name="Barry K.W."/>
            <person name="Cichocki N."/>
            <person name="Veneault-Fourrey C."/>
            <person name="LaButti K."/>
            <person name="Lindquist E.A."/>
            <person name="Lipzen A."/>
            <person name="Lundell T."/>
            <person name="Morin E."/>
            <person name="Murat C."/>
            <person name="Riley R."/>
            <person name="Ohm R."/>
            <person name="Sun H."/>
            <person name="Tunlid A."/>
            <person name="Henrissat B."/>
            <person name="Grigoriev I.V."/>
            <person name="Hibbett D.S."/>
            <person name="Martin F."/>
        </authorList>
    </citation>
    <scope>NUCLEOTIDE SEQUENCE [LARGE SCALE GENOMIC DNA]</scope>
    <source>
        <strain evidence="3">UH-Slu-Lm8-n1</strain>
    </source>
</reference>
<gene>
    <name evidence="2" type="ORF">CY34DRAFT_763185</name>
</gene>
<keyword evidence="3" id="KW-1185">Reference proteome</keyword>
<accession>A0A0D0BP88</accession>
<keyword evidence="1" id="KW-0732">Signal</keyword>
<dbReference type="EMBL" id="KN835146">
    <property type="protein sequence ID" value="KIK47532.1"/>
    <property type="molecule type" value="Genomic_DNA"/>
</dbReference>
<evidence type="ECO:0000313" key="2">
    <source>
        <dbReference type="EMBL" id="KIK47532.1"/>
    </source>
</evidence>
<dbReference type="STRING" id="930992.A0A0D0BP88"/>
<protein>
    <submittedName>
        <fullName evidence="2">Uncharacterized protein</fullName>
    </submittedName>
</protein>
<dbReference type="AlphaFoldDB" id="A0A0D0BP88"/>
<proteinExistence type="predicted"/>
<feature type="chain" id="PRO_5002224759" evidence="1">
    <location>
        <begin position="21"/>
        <end position="125"/>
    </location>
</feature>
<dbReference type="OrthoDB" id="2317741at2759"/>
<dbReference type="InParanoid" id="A0A0D0BP88"/>